<dbReference type="EMBL" id="JBHRZF010000153">
    <property type="protein sequence ID" value="MFC3861655.1"/>
    <property type="molecule type" value="Genomic_DNA"/>
</dbReference>
<reference evidence="3" key="1">
    <citation type="journal article" date="2019" name="Int. J. Syst. Evol. Microbiol.">
        <title>The Global Catalogue of Microorganisms (GCM) 10K type strain sequencing project: providing services to taxonomists for standard genome sequencing and annotation.</title>
        <authorList>
            <consortium name="The Broad Institute Genomics Platform"/>
            <consortium name="The Broad Institute Genome Sequencing Center for Infectious Disease"/>
            <person name="Wu L."/>
            <person name="Ma J."/>
        </authorList>
    </citation>
    <scope>NUCLEOTIDE SEQUENCE [LARGE SCALE GENOMIC DNA]</scope>
    <source>
        <strain evidence="3">CCTCC AB 2013263</strain>
    </source>
</reference>
<evidence type="ECO:0000313" key="2">
    <source>
        <dbReference type="EMBL" id="MFC3861655.1"/>
    </source>
</evidence>
<proteinExistence type="predicted"/>
<feature type="compositionally biased region" description="Basic and acidic residues" evidence="1">
    <location>
        <begin position="92"/>
        <end position="107"/>
    </location>
</feature>
<gene>
    <name evidence="2" type="ORF">ACFOPQ_12880</name>
</gene>
<organism evidence="2 3">
    <name type="scientific">Deinococcus antarcticus</name>
    <dbReference type="NCBI Taxonomy" id="1298767"/>
    <lineage>
        <taxon>Bacteria</taxon>
        <taxon>Thermotogati</taxon>
        <taxon>Deinococcota</taxon>
        <taxon>Deinococci</taxon>
        <taxon>Deinococcales</taxon>
        <taxon>Deinococcaceae</taxon>
        <taxon>Deinococcus</taxon>
    </lineage>
</organism>
<feature type="region of interest" description="Disordered" evidence="1">
    <location>
        <begin position="67"/>
        <end position="114"/>
    </location>
</feature>
<accession>A0ABV8ABV3</accession>
<dbReference type="Proteomes" id="UP001595748">
    <property type="component" value="Unassembled WGS sequence"/>
</dbReference>
<comment type="caution">
    <text evidence="2">The sequence shown here is derived from an EMBL/GenBank/DDBJ whole genome shotgun (WGS) entry which is preliminary data.</text>
</comment>
<protein>
    <submittedName>
        <fullName evidence="2">Uncharacterized protein</fullName>
    </submittedName>
</protein>
<keyword evidence="3" id="KW-1185">Reference proteome</keyword>
<evidence type="ECO:0000313" key="3">
    <source>
        <dbReference type="Proteomes" id="UP001595748"/>
    </source>
</evidence>
<evidence type="ECO:0000256" key="1">
    <source>
        <dbReference type="SAM" id="MobiDB-lite"/>
    </source>
</evidence>
<name>A0ABV8ABV3_9DEIO</name>
<dbReference type="RefSeq" id="WP_380078767.1">
    <property type="nucleotide sequence ID" value="NZ_JBHRZF010000153.1"/>
</dbReference>
<feature type="compositionally biased region" description="Pro residues" evidence="1">
    <location>
        <begin position="71"/>
        <end position="83"/>
    </location>
</feature>
<sequence>MKEKIKRILDLIRGGKLTLNDAAPLLAALNTRLALQTTDRELLDSLLKRDDLDTAQVAEHLMLLRGLKDTPPAPPQPPRPPGFPFEGSWADRTARADRPPARAERQHARGRAGGIEGMVERITDTVERAVETAMEGVERTVTGTPTYAYSYDKQGNKARVLTIYVESSAGDEYTANLPVSLAPHLHKLIPPHGLRALENAGFSLETLQLLIESNPPKGDLISAEDSAGNEVHISIN</sequence>